<keyword evidence="3" id="KW-1185">Reference proteome</keyword>
<gene>
    <name evidence="2" type="ORF">H9L17_10500</name>
</gene>
<feature type="compositionally biased region" description="Pro residues" evidence="1">
    <location>
        <begin position="197"/>
        <end position="212"/>
    </location>
</feature>
<organism evidence="2 3">
    <name type="scientific">Thermomonas brevis</name>
    <dbReference type="NCBI Taxonomy" id="215691"/>
    <lineage>
        <taxon>Bacteria</taxon>
        <taxon>Pseudomonadati</taxon>
        <taxon>Pseudomonadota</taxon>
        <taxon>Gammaproteobacteria</taxon>
        <taxon>Lysobacterales</taxon>
        <taxon>Lysobacteraceae</taxon>
        <taxon>Thermomonas</taxon>
    </lineage>
</organism>
<dbReference type="Proteomes" id="UP000515977">
    <property type="component" value="Chromosome"/>
</dbReference>
<dbReference type="PROSITE" id="PS51257">
    <property type="entry name" value="PROKAR_LIPOPROTEIN"/>
    <property type="match status" value="1"/>
</dbReference>
<evidence type="ECO:0000256" key="1">
    <source>
        <dbReference type="SAM" id="MobiDB-lite"/>
    </source>
</evidence>
<feature type="compositionally biased region" description="Basic and acidic residues" evidence="1">
    <location>
        <begin position="214"/>
        <end position="230"/>
    </location>
</feature>
<dbReference type="RefSeq" id="WP_187569405.1">
    <property type="nucleotide sequence ID" value="NZ_CP060711.1"/>
</dbReference>
<feature type="region of interest" description="Disordered" evidence="1">
    <location>
        <begin position="190"/>
        <end position="257"/>
    </location>
</feature>
<evidence type="ECO:0000313" key="2">
    <source>
        <dbReference type="EMBL" id="QNN45637.1"/>
    </source>
</evidence>
<evidence type="ECO:0000313" key="3">
    <source>
        <dbReference type="Proteomes" id="UP000515977"/>
    </source>
</evidence>
<feature type="compositionally biased region" description="Polar residues" evidence="1">
    <location>
        <begin position="233"/>
        <end position="242"/>
    </location>
</feature>
<reference evidence="2 3" key="1">
    <citation type="submission" date="2020-08" db="EMBL/GenBank/DDBJ databases">
        <title>Genome sequence of Thermomonas brevis KACC 16975T.</title>
        <authorList>
            <person name="Hyun D.-W."/>
            <person name="Bae J.-W."/>
        </authorList>
    </citation>
    <scope>NUCLEOTIDE SEQUENCE [LARGE SCALE GENOMIC DNA]</scope>
    <source>
        <strain evidence="2 3">KACC 16975</strain>
    </source>
</reference>
<proteinExistence type="predicted"/>
<sequence>MSAERGPWQRLAQAGPLTWTLAAACGWALLLWLAALLGLGSRLGQTQASAALALPTPVPAGQERIGPLGQYAEAAARPLFTADRRPRAFVAIGPDDGGNGANSASLDFQLTGVLISPQVRLAILLPAAGGEPQRVREGGVPEGATGWRLVEVQPRKAVFDGPGGQTTLELRTFGVAGAPPIAMRGADTQMDAAAPSAVPPPPPPPAAEPAQPPDEARRIEDIRRRIEARRAQMRQQSQNQNAGDGGARLRPLSGPAR</sequence>
<protein>
    <submittedName>
        <fullName evidence="2">General secretion pathway protein GspN</fullName>
    </submittedName>
</protein>
<dbReference type="KEGG" id="tbv:H9L17_10500"/>
<dbReference type="EMBL" id="CP060711">
    <property type="protein sequence ID" value="QNN45637.1"/>
    <property type="molecule type" value="Genomic_DNA"/>
</dbReference>
<accession>A0A7G9QQL2</accession>
<name>A0A7G9QQL2_9GAMM</name>
<dbReference type="AlphaFoldDB" id="A0A7G9QQL2"/>